<feature type="transmembrane region" description="Helical" evidence="1">
    <location>
        <begin position="49"/>
        <end position="71"/>
    </location>
</feature>
<dbReference type="Proteomes" id="UP000664369">
    <property type="component" value="Unassembled WGS sequence"/>
</dbReference>
<evidence type="ECO:0000256" key="1">
    <source>
        <dbReference type="SAM" id="Phobius"/>
    </source>
</evidence>
<feature type="transmembrane region" description="Helical" evidence="1">
    <location>
        <begin position="134"/>
        <end position="155"/>
    </location>
</feature>
<dbReference type="EMBL" id="JAGETZ010000008">
    <property type="protein sequence ID" value="MBO2010840.1"/>
    <property type="molecule type" value="Genomic_DNA"/>
</dbReference>
<keyword evidence="1" id="KW-1133">Transmembrane helix</keyword>
<proteinExistence type="predicted"/>
<organism evidence="2 3">
    <name type="scientific">Hymenobacter negativus</name>
    <dbReference type="NCBI Taxonomy" id="2795026"/>
    <lineage>
        <taxon>Bacteria</taxon>
        <taxon>Pseudomonadati</taxon>
        <taxon>Bacteroidota</taxon>
        <taxon>Cytophagia</taxon>
        <taxon>Cytophagales</taxon>
        <taxon>Hymenobacteraceae</taxon>
        <taxon>Hymenobacter</taxon>
    </lineage>
</organism>
<protein>
    <submittedName>
        <fullName evidence="2">Uncharacterized protein</fullName>
    </submittedName>
</protein>
<keyword evidence="3" id="KW-1185">Reference proteome</keyword>
<sequence>MPITHPPASRGPRILLMVALAAAVFFLAPPALRQFTAYFHLPLAGSFDLGTLNVPVLAAVQFFAAVSMAYVPWRFLFPGLYGYVRDCMEGKLFENLTADLLGQLPAPTEWNTQAQTQISAERRRISQFQFTIRCVRFLFSLLPFFVFLVLATSMVSSSLTVVPH</sequence>
<dbReference type="RefSeq" id="WP_208176467.1">
    <property type="nucleotide sequence ID" value="NZ_JAGETZ010000008.1"/>
</dbReference>
<reference evidence="2 3" key="1">
    <citation type="submission" date="2021-03" db="EMBL/GenBank/DDBJ databases">
        <authorList>
            <person name="Kim M.K."/>
        </authorList>
    </citation>
    <scope>NUCLEOTIDE SEQUENCE [LARGE SCALE GENOMIC DNA]</scope>
    <source>
        <strain evidence="2 3">BT442</strain>
    </source>
</reference>
<gene>
    <name evidence="2" type="ORF">J4E00_17400</name>
</gene>
<keyword evidence="1" id="KW-0472">Membrane</keyword>
<evidence type="ECO:0000313" key="2">
    <source>
        <dbReference type="EMBL" id="MBO2010840.1"/>
    </source>
</evidence>
<keyword evidence="1" id="KW-0812">Transmembrane</keyword>
<comment type="caution">
    <text evidence="2">The sequence shown here is derived from an EMBL/GenBank/DDBJ whole genome shotgun (WGS) entry which is preliminary data.</text>
</comment>
<evidence type="ECO:0000313" key="3">
    <source>
        <dbReference type="Proteomes" id="UP000664369"/>
    </source>
</evidence>
<name>A0ABS3QJG0_9BACT</name>
<accession>A0ABS3QJG0</accession>